<reference evidence="1" key="1">
    <citation type="submission" date="2014-05" db="EMBL/GenBank/DDBJ databases">
        <authorList>
            <person name="Horn Fabian"/>
        </authorList>
    </citation>
    <scope>NUCLEOTIDE SEQUENCE</scope>
</reference>
<dbReference type="EMBL" id="LK022848">
    <property type="protein sequence ID" value="CDR14404.1"/>
    <property type="molecule type" value="Genomic_DNA"/>
</dbReference>
<sequence length="35" mass="3562">MSVPRAIQAGMTDTTYSELLETIDASRGSSTSGGA</sequence>
<name>A0A061A7F6_9ACTN</name>
<proteinExistence type="predicted"/>
<evidence type="ECO:0000313" key="1">
    <source>
        <dbReference type="EMBL" id="CDR14404.1"/>
    </source>
</evidence>
<dbReference type="HOGENOM" id="CLU_3367649_0_0_11"/>
<dbReference type="AlphaFoldDB" id="A0A061A7F6"/>
<protein>
    <submittedName>
        <fullName evidence="1">Uncharacterized protein</fullName>
    </submittedName>
</protein>
<gene>
    <name evidence="1" type="ORF">SIRAN8345</name>
</gene>
<organism evidence="1">
    <name type="scientific">Streptomyces iranensis</name>
    <dbReference type="NCBI Taxonomy" id="576784"/>
    <lineage>
        <taxon>Bacteria</taxon>
        <taxon>Bacillati</taxon>
        <taxon>Actinomycetota</taxon>
        <taxon>Actinomycetes</taxon>
        <taxon>Kitasatosporales</taxon>
        <taxon>Streptomycetaceae</taxon>
        <taxon>Streptomyces</taxon>
        <taxon>Streptomyces violaceusniger group</taxon>
    </lineage>
</organism>
<accession>A0A061A7F6</accession>